<dbReference type="PANTHER" id="PTHR11086:SF18">
    <property type="entry name" value="DEOXYCYTIDYLATE DEAMINASE"/>
    <property type="match status" value="1"/>
</dbReference>
<evidence type="ECO:0000256" key="4">
    <source>
        <dbReference type="ARBA" id="ARBA00022727"/>
    </source>
</evidence>
<dbReference type="InterPro" id="IPR035105">
    <property type="entry name" value="Deoxycytidylate_deaminase_dom"/>
</dbReference>
<dbReference type="WBParaSite" id="PSU_v2.g12408.t1">
    <property type="protein sequence ID" value="PSU_v2.g12408.t1"/>
    <property type="gene ID" value="PSU_v2.g12408"/>
</dbReference>
<evidence type="ECO:0000256" key="5">
    <source>
        <dbReference type="ARBA" id="ARBA00022801"/>
    </source>
</evidence>
<dbReference type="PROSITE" id="PS51747">
    <property type="entry name" value="CYT_DCMP_DEAMINASES_2"/>
    <property type="match status" value="1"/>
</dbReference>
<keyword evidence="3" id="KW-0479">Metal-binding</keyword>
<keyword evidence="13" id="KW-1185">Reference proteome</keyword>
<evidence type="ECO:0000256" key="1">
    <source>
        <dbReference type="ARBA" id="ARBA00001947"/>
    </source>
</evidence>
<dbReference type="InterPro" id="IPR015517">
    <property type="entry name" value="dCMP_deaminase-rel"/>
</dbReference>
<dbReference type="SUPFAM" id="SSF53927">
    <property type="entry name" value="Cytidine deaminase-like"/>
    <property type="match status" value="1"/>
</dbReference>
<comment type="catalytic activity">
    <reaction evidence="10">
        <text>dCMP + H2O + H(+) = dUMP + NH4(+)</text>
        <dbReference type="Rhea" id="RHEA:22924"/>
        <dbReference type="ChEBI" id="CHEBI:15377"/>
        <dbReference type="ChEBI" id="CHEBI:15378"/>
        <dbReference type="ChEBI" id="CHEBI:28938"/>
        <dbReference type="ChEBI" id="CHEBI:57566"/>
        <dbReference type="ChEBI" id="CHEBI:246422"/>
        <dbReference type="EC" id="3.5.4.12"/>
    </reaction>
</comment>
<dbReference type="InterPro" id="IPR016192">
    <property type="entry name" value="APOBEC/CMP_deaminase_Zn-bd"/>
</dbReference>
<comment type="similarity">
    <text evidence="2">Belongs to the cytidine and deoxycytidylate deaminase family.</text>
</comment>
<dbReference type="Proteomes" id="UP000887577">
    <property type="component" value="Unplaced"/>
</dbReference>
<dbReference type="GO" id="GO:0005737">
    <property type="term" value="C:cytoplasm"/>
    <property type="evidence" value="ECO:0007669"/>
    <property type="project" value="TreeGrafter"/>
</dbReference>
<evidence type="ECO:0000313" key="14">
    <source>
        <dbReference type="WBParaSite" id="PSU_v2.g12408.t1"/>
    </source>
</evidence>
<dbReference type="FunFam" id="3.40.140.10:FF:000021">
    <property type="entry name" value="Deoxycytidylate deaminase"/>
    <property type="match status" value="1"/>
</dbReference>
<organism evidence="13 14">
    <name type="scientific">Panagrolaimus superbus</name>
    <dbReference type="NCBI Taxonomy" id="310955"/>
    <lineage>
        <taxon>Eukaryota</taxon>
        <taxon>Metazoa</taxon>
        <taxon>Ecdysozoa</taxon>
        <taxon>Nematoda</taxon>
        <taxon>Chromadorea</taxon>
        <taxon>Rhabditida</taxon>
        <taxon>Tylenchina</taxon>
        <taxon>Panagrolaimomorpha</taxon>
        <taxon>Panagrolaimoidea</taxon>
        <taxon>Panagrolaimidae</taxon>
        <taxon>Panagrolaimus</taxon>
    </lineage>
</organism>
<proteinExistence type="inferred from homology"/>
<keyword evidence="6" id="KW-0862">Zinc</keyword>
<evidence type="ECO:0000256" key="7">
    <source>
        <dbReference type="ARBA" id="ARBA00037036"/>
    </source>
</evidence>
<feature type="domain" description="CMP/dCMP-type deaminase" evidence="12">
    <location>
        <begin position="78"/>
        <end position="214"/>
    </location>
</feature>
<evidence type="ECO:0000256" key="10">
    <source>
        <dbReference type="ARBA" id="ARBA00052978"/>
    </source>
</evidence>
<name>A0A914Y3S5_9BILA</name>
<dbReference type="GO" id="GO:0008270">
    <property type="term" value="F:zinc ion binding"/>
    <property type="evidence" value="ECO:0007669"/>
    <property type="project" value="InterPro"/>
</dbReference>
<protein>
    <recommendedName>
        <fullName evidence="11">Probable deoxycytidylate deaminase</fullName>
        <ecNumber evidence="8">3.5.4.12</ecNumber>
    </recommendedName>
    <alternativeName>
        <fullName evidence="9">dCMP deaminase</fullName>
    </alternativeName>
</protein>
<dbReference type="PANTHER" id="PTHR11086">
    <property type="entry name" value="DEOXYCYTIDYLATE DEAMINASE-RELATED"/>
    <property type="match status" value="1"/>
</dbReference>
<dbReference type="InterPro" id="IPR002125">
    <property type="entry name" value="CMP_dCMP_dom"/>
</dbReference>
<keyword evidence="4" id="KW-0545">Nucleotide biosynthesis</keyword>
<dbReference type="EC" id="3.5.4.12" evidence="8"/>
<evidence type="ECO:0000256" key="8">
    <source>
        <dbReference type="ARBA" id="ARBA00038938"/>
    </source>
</evidence>
<comment type="cofactor">
    <cofactor evidence="1">
        <name>Zn(2+)</name>
        <dbReference type="ChEBI" id="CHEBI:29105"/>
    </cofactor>
</comment>
<evidence type="ECO:0000256" key="2">
    <source>
        <dbReference type="ARBA" id="ARBA00006576"/>
    </source>
</evidence>
<evidence type="ECO:0000256" key="9">
    <source>
        <dbReference type="ARBA" id="ARBA00041763"/>
    </source>
</evidence>
<reference evidence="14" key="1">
    <citation type="submission" date="2022-11" db="UniProtKB">
        <authorList>
            <consortium name="WormBaseParasite"/>
        </authorList>
    </citation>
    <scope>IDENTIFICATION</scope>
</reference>
<dbReference type="PROSITE" id="PS00903">
    <property type="entry name" value="CYT_DCMP_DEAMINASES_1"/>
    <property type="match status" value="1"/>
</dbReference>
<evidence type="ECO:0000256" key="3">
    <source>
        <dbReference type="ARBA" id="ARBA00022723"/>
    </source>
</evidence>
<dbReference type="CDD" id="cd01286">
    <property type="entry name" value="deoxycytidylate_deaminase"/>
    <property type="match status" value="1"/>
</dbReference>
<dbReference type="Gene3D" id="3.40.140.10">
    <property type="entry name" value="Cytidine Deaminase, domain 2"/>
    <property type="match status" value="1"/>
</dbReference>
<comment type="function">
    <text evidence="7">Supplies the nucleotide substrate for thymidylate synthetase.</text>
</comment>
<dbReference type="GO" id="GO:0009165">
    <property type="term" value="P:nucleotide biosynthetic process"/>
    <property type="evidence" value="ECO:0007669"/>
    <property type="project" value="UniProtKB-KW"/>
</dbReference>
<keyword evidence="5" id="KW-0378">Hydrolase</keyword>
<evidence type="ECO:0000256" key="6">
    <source>
        <dbReference type="ARBA" id="ARBA00022833"/>
    </source>
</evidence>
<dbReference type="GO" id="GO:0004132">
    <property type="term" value="F:dCMP deaminase activity"/>
    <property type="evidence" value="ECO:0007669"/>
    <property type="project" value="UniProtKB-EC"/>
</dbReference>
<accession>A0A914Y3S5</accession>
<evidence type="ECO:0000313" key="13">
    <source>
        <dbReference type="Proteomes" id="UP000887577"/>
    </source>
</evidence>
<dbReference type="AlphaFoldDB" id="A0A914Y3S5"/>
<sequence>MLRQNLFKLFQHFIIKKRIHSIQKMPPTISPEEKQKMPEITTENPFCEVEDAVKLLEQCKEDKELSKSFVSKRKDYIGWEETFMGMALLAAQRSKDPVTQVGCAIINADNIVNSLGYNGMPRGCDDDEFPWGKNPDRPFLNKYSYVCHAEENAILNAKDSLKGNILYSTLFPCNRCAKMIIQVGITEVVYMNYKPDNDEVMAAKLMFSKAGIKTRKFIPQRKQIVLNFQ</sequence>
<dbReference type="Pfam" id="PF00383">
    <property type="entry name" value="dCMP_cyt_deam_1"/>
    <property type="match status" value="1"/>
</dbReference>
<dbReference type="InterPro" id="IPR016193">
    <property type="entry name" value="Cytidine_deaminase-like"/>
</dbReference>
<evidence type="ECO:0000256" key="11">
    <source>
        <dbReference type="ARBA" id="ARBA00071625"/>
    </source>
</evidence>
<evidence type="ECO:0000259" key="12">
    <source>
        <dbReference type="PROSITE" id="PS51747"/>
    </source>
</evidence>